<evidence type="ECO:0000313" key="1">
    <source>
        <dbReference type="EMBL" id="CAH1577318.1"/>
    </source>
</evidence>
<dbReference type="EMBL" id="CAKMUD010000046">
    <property type="protein sequence ID" value="CAH1577318.1"/>
    <property type="molecule type" value="Genomic_DNA"/>
</dbReference>
<evidence type="ECO:0000313" key="2">
    <source>
        <dbReference type="Proteomes" id="UP001295462"/>
    </source>
</evidence>
<reference evidence="1" key="1">
    <citation type="submission" date="2022-01" db="EMBL/GenBank/DDBJ databases">
        <authorList>
            <person name="Lagorce A."/>
        </authorList>
    </citation>
    <scope>NUCLEOTIDE SEQUENCE</scope>
    <source>
        <strain evidence="1">Th15_F1_A12</strain>
    </source>
</reference>
<gene>
    <name evidence="1" type="ORF">THF1A12_140121</name>
</gene>
<sequence>MLGLFDTASTFSVDEDMMFNVRAQINRIVLIATWLKSVSVTSIDLTCC</sequence>
<protein>
    <submittedName>
        <fullName evidence="1">Uncharacterized protein</fullName>
    </submittedName>
</protein>
<organism evidence="1 2">
    <name type="scientific">Vibrio jasicida</name>
    <dbReference type="NCBI Taxonomy" id="766224"/>
    <lineage>
        <taxon>Bacteria</taxon>
        <taxon>Pseudomonadati</taxon>
        <taxon>Pseudomonadota</taxon>
        <taxon>Gammaproteobacteria</taxon>
        <taxon>Vibrionales</taxon>
        <taxon>Vibrionaceae</taxon>
        <taxon>Vibrio</taxon>
    </lineage>
</organism>
<comment type="caution">
    <text evidence="1">The sequence shown here is derived from an EMBL/GenBank/DDBJ whole genome shotgun (WGS) entry which is preliminary data.</text>
</comment>
<dbReference type="Proteomes" id="UP001295462">
    <property type="component" value="Unassembled WGS sequence"/>
</dbReference>
<proteinExistence type="predicted"/>
<name>A0AAU9QJ01_9VIBR</name>
<accession>A0AAU9QJ01</accession>
<dbReference type="AlphaFoldDB" id="A0AAU9QJ01"/>